<organism evidence="1 2">
    <name type="scientific">Patagioenas fasciata monilis</name>
    <dbReference type="NCBI Taxonomy" id="372326"/>
    <lineage>
        <taxon>Eukaryota</taxon>
        <taxon>Metazoa</taxon>
        <taxon>Chordata</taxon>
        <taxon>Craniata</taxon>
        <taxon>Vertebrata</taxon>
        <taxon>Euteleostomi</taxon>
        <taxon>Archelosauria</taxon>
        <taxon>Archosauria</taxon>
        <taxon>Dinosauria</taxon>
        <taxon>Saurischia</taxon>
        <taxon>Theropoda</taxon>
        <taxon>Coelurosauria</taxon>
        <taxon>Aves</taxon>
        <taxon>Neognathae</taxon>
        <taxon>Neoaves</taxon>
        <taxon>Columbimorphae</taxon>
        <taxon>Columbiformes</taxon>
        <taxon>Columbidae</taxon>
        <taxon>Patagioenas</taxon>
    </lineage>
</organism>
<dbReference type="EMBL" id="LSYS01001700">
    <property type="protein sequence ID" value="OPJ87810.1"/>
    <property type="molecule type" value="Genomic_DNA"/>
</dbReference>
<protein>
    <submittedName>
        <fullName evidence="1">Uncharacterized protein</fullName>
    </submittedName>
</protein>
<name>A0A1V4KTS3_PATFA</name>
<gene>
    <name evidence="1" type="ORF">AV530_001197</name>
</gene>
<evidence type="ECO:0000313" key="1">
    <source>
        <dbReference type="EMBL" id="OPJ87810.1"/>
    </source>
</evidence>
<comment type="caution">
    <text evidence="1">The sequence shown here is derived from an EMBL/GenBank/DDBJ whole genome shotgun (WGS) entry which is preliminary data.</text>
</comment>
<accession>A0A1V4KTS3</accession>
<evidence type="ECO:0000313" key="2">
    <source>
        <dbReference type="Proteomes" id="UP000190648"/>
    </source>
</evidence>
<sequence length="133" mass="14108">MPSPLSDTEEAFSSSQNELTTYLHEQKPQEAAAMALVRTPAGAAPCSCPLQTSGLSVPPVPLLPSHESWCSPKPWPGAGPAVPASLEGSKRLTRAPSIEIPNTKRLWEPAYRVRGTTTTLNITADGSQRKGSC</sequence>
<proteinExistence type="predicted"/>
<dbReference type="Proteomes" id="UP000190648">
    <property type="component" value="Unassembled WGS sequence"/>
</dbReference>
<keyword evidence="2" id="KW-1185">Reference proteome</keyword>
<dbReference type="AlphaFoldDB" id="A0A1V4KTS3"/>
<reference evidence="1 2" key="1">
    <citation type="submission" date="2016-02" db="EMBL/GenBank/DDBJ databases">
        <title>Band-tailed pigeon sequencing and assembly.</title>
        <authorList>
            <person name="Soares A.E."/>
            <person name="Novak B.J."/>
            <person name="Rice E.S."/>
            <person name="O'Connell B."/>
            <person name="Chang D."/>
            <person name="Weber S."/>
            <person name="Shapiro B."/>
        </authorList>
    </citation>
    <scope>NUCLEOTIDE SEQUENCE [LARGE SCALE GENOMIC DNA]</scope>
    <source>
        <strain evidence="1">BTP2013</strain>
        <tissue evidence="1">Blood</tissue>
    </source>
</reference>